<protein>
    <submittedName>
        <fullName evidence="1">Uncharacterized protein</fullName>
    </submittedName>
</protein>
<comment type="caution">
    <text evidence="1">The sequence shown here is derived from an EMBL/GenBank/DDBJ whole genome shotgun (WGS) entry which is preliminary data.</text>
</comment>
<evidence type="ECO:0000313" key="1">
    <source>
        <dbReference type="EMBL" id="KAH8006163.1"/>
    </source>
</evidence>
<dbReference type="Proteomes" id="UP000827872">
    <property type="component" value="Linkage Group LG04"/>
</dbReference>
<dbReference type="EMBL" id="CM037617">
    <property type="protein sequence ID" value="KAH8006163.1"/>
    <property type="molecule type" value="Genomic_DNA"/>
</dbReference>
<proteinExistence type="predicted"/>
<keyword evidence="2" id="KW-1185">Reference proteome</keyword>
<reference evidence="1" key="1">
    <citation type="submission" date="2021-08" db="EMBL/GenBank/DDBJ databases">
        <title>The first chromosome-level gecko genome reveals the dynamic sex chromosomes of Neotropical dwarf geckos (Sphaerodactylidae: Sphaerodactylus).</title>
        <authorList>
            <person name="Pinto B.J."/>
            <person name="Keating S.E."/>
            <person name="Gamble T."/>
        </authorList>
    </citation>
    <scope>NUCLEOTIDE SEQUENCE</scope>
    <source>
        <strain evidence="1">TG3544</strain>
    </source>
</reference>
<sequence>MAAGPEKPLAPALLGFFIYNPRLGPREGEEEKKILFYYPNEVEKNEKIRSVGLCEAIVQFTRTFSPLKPAKSLHTQKNRQFFNEPEENFWMVMVVRNPVIGKQKDGKPTVEYQEEELLDKVYSSVLQQCYNMYKLFNGTFRKAMEDGNVKVLKERLEKFFHRYLQTLHLQSCDLLDVFSGISFFPLDKMTYLRIQSFINKMEESLSIVKYTAFLYNDQLICIKVVSGPESLPPLGSTLEIEISNLLAALPEKDKNEEMRQIEFAVLSHISELRRIYTFYSRLGDDQSPDNAFQMSKLQFWRFLKDCRFHYCNVTLSDVDRILEEKTSLEEIHSYSEKLLFRKFLAYLIYLSFRIYYEEFGNMFKCFSKMMTTNVLPNACRIKGILFRDQQETVYAISYIGKSWEIYQAFCRPNLVAPHEPTMKMRHFLWMLKDLRLVNKQLTATKIVDVLAKDSPFVRDGEYTSLETEIVFLEFFDALLDCALLYVTDDMLRQQVEWASQRGSGGPLSDFSEGVKASPPSQELSSNQRQRPHPWRSEALPPRPGRRVSAAAVRRAESQAAGSAELSL</sequence>
<gene>
    <name evidence="1" type="ORF">K3G42_032113</name>
</gene>
<organism evidence="1 2">
    <name type="scientific">Sphaerodactylus townsendi</name>
    <dbReference type="NCBI Taxonomy" id="933632"/>
    <lineage>
        <taxon>Eukaryota</taxon>
        <taxon>Metazoa</taxon>
        <taxon>Chordata</taxon>
        <taxon>Craniata</taxon>
        <taxon>Vertebrata</taxon>
        <taxon>Euteleostomi</taxon>
        <taxon>Lepidosauria</taxon>
        <taxon>Squamata</taxon>
        <taxon>Bifurcata</taxon>
        <taxon>Gekkota</taxon>
        <taxon>Sphaerodactylidae</taxon>
        <taxon>Sphaerodactylus</taxon>
    </lineage>
</organism>
<evidence type="ECO:0000313" key="2">
    <source>
        <dbReference type="Proteomes" id="UP000827872"/>
    </source>
</evidence>
<name>A0ACB8FL26_9SAUR</name>
<accession>A0ACB8FL26</accession>